<keyword evidence="1" id="KW-0472">Membrane</keyword>
<keyword evidence="1" id="KW-0812">Transmembrane</keyword>
<accession>F4S9H6</accession>
<organism evidence="3">
    <name type="scientific">Melampsora larici-populina (strain 98AG31 / pathotype 3-4-7)</name>
    <name type="common">Poplar leaf rust fungus</name>
    <dbReference type="NCBI Taxonomy" id="747676"/>
    <lineage>
        <taxon>Eukaryota</taxon>
        <taxon>Fungi</taxon>
        <taxon>Dikarya</taxon>
        <taxon>Basidiomycota</taxon>
        <taxon>Pucciniomycotina</taxon>
        <taxon>Pucciniomycetes</taxon>
        <taxon>Pucciniales</taxon>
        <taxon>Melampsoraceae</taxon>
        <taxon>Melampsora</taxon>
    </lineage>
</organism>
<keyword evidence="1" id="KW-1133">Transmembrane helix</keyword>
<dbReference type="PANTHER" id="PTHR35152:SF1">
    <property type="entry name" value="DOMAIN SIGNALLING PROTEIN, PUTATIVE (AFU_ORTHOLOGUE AFUA_5G11310)-RELATED"/>
    <property type="match status" value="1"/>
</dbReference>
<name>F4S9H6_MELLP</name>
<dbReference type="InParanoid" id="F4S9H6"/>
<sequence>MMASTPQSFDPNDLRALAIYYQTHPIPHSFNSGVVIASILVSILGAATTLLLLGRRTANSGLRNWMLLFLASITMASVGIWGMHFIGMNMVLQPSPEVSWYIQCKFI</sequence>
<dbReference type="HOGENOM" id="CLU_2210610_0_0_1"/>
<feature type="transmembrane region" description="Helical" evidence="1">
    <location>
        <begin position="65"/>
        <end position="86"/>
    </location>
</feature>
<dbReference type="VEuPathDB" id="FungiDB:MELLADRAFT_95480"/>
<dbReference type="Proteomes" id="UP000001072">
    <property type="component" value="Unassembled WGS sequence"/>
</dbReference>
<dbReference type="AlphaFoldDB" id="F4S9H6"/>
<evidence type="ECO:0008006" key="4">
    <source>
        <dbReference type="Google" id="ProtNLM"/>
    </source>
</evidence>
<proteinExistence type="predicted"/>
<evidence type="ECO:0000313" key="3">
    <source>
        <dbReference type="Proteomes" id="UP000001072"/>
    </source>
</evidence>
<evidence type="ECO:0000256" key="1">
    <source>
        <dbReference type="SAM" id="Phobius"/>
    </source>
</evidence>
<dbReference type="STRING" id="747676.F4S9H6"/>
<keyword evidence="3" id="KW-1185">Reference proteome</keyword>
<gene>
    <name evidence="2" type="ORF">MELLADRAFT_95480</name>
</gene>
<dbReference type="KEGG" id="mlr:MELLADRAFT_95480"/>
<reference evidence="3" key="1">
    <citation type="journal article" date="2011" name="Proc. Natl. Acad. Sci. U.S.A.">
        <title>Obligate biotrophy features unraveled by the genomic analysis of rust fungi.</title>
        <authorList>
            <person name="Duplessis S."/>
            <person name="Cuomo C.A."/>
            <person name="Lin Y.-C."/>
            <person name="Aerts A."/>
            <person name="Tisserant E."/>
            <person name="Veneault-Fourrey C."/>
            <person name="Joly D.L."/>
            <person name="Hacquard S."/>
            <person name="Amselem J."/>
            <person name="Cantarel B.L."/>
            <person name="Chiu R."/>
            <person name="Coutinho P.M."/>
            <person name="Feau N."/>
            <person name="Field M."/>
            <person name="Frey P."/>
            <person name="Gelhaye E."/>
            <person name="Goldberg J."/>
            <person name="Grabherr M.G."/>
            <person name="Kodira C.D."/>
            <person name="Kohler A."/>
            <person name="Kuees U."/>
            <person name="Lindquist E.A."/>
            <person name="Lucas S.M."/>
            <person name="Mago R."/>
            <person name="Mauceli E."/>
            <person name="Morin E."/>
            <person name="Murat C."/>
            <person name="Pangilinan J.L."/>
            <person name="Park R."/>
            <person name="Pearson M."/>
            <person name="Quesneville H."/>
            <person name="Rouhier N."/>
            <person name="Sakthikumar S."/>
            <person name="Salamov A.A."/>
            <person name="Schmutz J."/>
            <person name="Selles B."/>
            <person name="Shapiro H."/>
            <person name="Tanguay P."/>
            <person name="Tuskan G.A."/>
            <person name="Henrissat B."/>
            <person name="Van de Peer Y."/>
            <person name="Rouze P."/>
            <person name="Ellis J.G."/>
            <person name="Dodds P.N."/>
            <person name="Schein J.E."/>
            <person name="Zhong S."/>
            <person name="Hamelin R.C."/>
            <person name="Grigoriev I.V."/>
            <person name="Szabo L.J."/>
            <person name="Martin F."/>
        </authorList>
    </citation>
    <scope>NUCLEOTIDE SEQUENCE [LARGE SCALE GENOMIC DNA]</scope>
    <source>
        <strain evidence="3">98AG31 / pathotype 3-4-7</strain>
    </source>
</reference>
<dbReference type="GeneID" id="18937255"/>
<dbReference type="RefSeq" id="XP_007418021.1">
    <property type="nucleotide sequence ID" value="XM_007417959.1"/>
</dbReference>
<dbReference type="OrthoDB" id="264015at2759"/>
<dbReference type="PANTHER" id="PTHR35152">
    <property type="entry name" value="DOMAIN SIGNALLING PROTEIN, PUTATIVE (AFU_ORTHOLOGUE AFUA_5G11310)-RELATED"/>
    <property type="match status" value="1"/>
</dbReference>
<protein>
    <recommendedName>
        <fullName evidence="4">MHYT domain-containing protein</fullName>
    </recommendedName>
</protein>
<evidence type="ECO:0000313" key="2">
    <source>
        <dbReference type="EMBL" id="EGF98729.1"/>
    </source>
</evidence>
<dbReference type="EMBL" id="GL883170">
    <property type="protein sequence ID" value="EGF98729.1"/>
    <property type="molecule type" value="Genomic_DNA"/>
</dbReference>
<feature type="transmembrane region" description="Helical" evidence="1">
    <location>
        <begin position="34"/>
        <end position="53"/>
    </location>
</feature>